<dbReference type="Proteomes" id="UP000828390">
    <property type="component" value="Unassembled WGS sequence"/>
</dbReference>
<comment type="caution">
    <text evidence="1">The sequence shown here is derived from an EMBL/GenBank/DDBJ whole genome shotgun (WGS) entry which is preliminary data.</text>
</comment>
<keyword evidence="2" id="KW-1185">Reference proteome</keyword>
<proteinExistence type="predicted"/>
<evidence type="ECO:0000313" key="1">
    <source>
        <dbReference type="EMBL" id="KAH3875024.1"/>
    </source>
</evidence>
<sequence length="66" mass="7317">MIGDIKALGNHAPPFYIFPRKRWQDNFIKSAVAGSVDKMSESGCINRGIFEENVTSPVCSLECKRG</sequence>
<dbReference type="EMBL" id="JAIWYP010000002">
    <property type="protein sequence ID" value="KAH3875024.1"/>
    <property type="molecule type" value="Genomic_DNA"/>
</dbReference>
<name>A0A9D4RNI2_DREPO</name>
<dbReference type="AlphaFoldDB" id="A0A9D4RNI2"/>
<reference evidence="1" key="1">
    <citation type="journal article" date="2019" name="bioRxiv">
        <title>The Genome of the Zebra Mussel, Dreissena polymorpha: A Resource for Invasive Species Research.</title>
        <authorList>
            <person name="McCartney M.A."/>
            <person name="Auch B."/>
            <person name="Kono T."/>
            <person name="Mallez S."/>
            <person name="Zhang Y."/>
            <person name="Obille A."/>
            <person name="Becker A."/>
            <person name="Abrahante J.E."/>
            <person name="Garbe J."/>
            <person name="Badalamenti J.P."/>
            <person name="Herman A."/>
            <person name="Mangelson H."/>
            <person name="Liachko I."/>
            <person name="Sullivan S."/>
            <person name="Sone E.D."/>
            <person name="Koren S."/>
            <person name="Silverstein K.A.T."/>
            <person name="Beckman K.B."/>
            <person name="Gohl D.M."/>
        </authorList>
    </citation>
    <scope>NUCLEOTIDE SEQUENCE</scope>
    <source>
        <strain evidence="1">Duluth1</strain>
        <tissue evidence="1">Whole animal</tissue>
    </source>
</reference>
<organism evidence="1 2">
    <name type="scientific">Dreissena polymorpha</name>
    <name type="common">Zebra mussel</name>
    <name type="synonym">Mytilus polymorpha</name>
    <dbReference type="NCBI Taxonomy" id="45954"/>
    <lineage>
        <taxon>Eukaryota</taxon>
        <taxon>Metazoa</taxon>
        <taxon>Spiralia</taxon>
        <taxon>Lophotrochozoa</taxon>
        <taxon>Mollusca</taxon>
        <taxon>Bivalvia</taxon>
        <taxon>Autobranchia</taxon>
        <taxon>Heteroconchia</taxon>
        <taxon>Euheterodonta</taxon>
        <taxon>Imparidentia</taxon>
        <taxon>Neoheterodontei</taxon>
        <taxon>Myida</taxon>
        <taxon>Dreissenoidea</taxon>
        <taxon>Dreissenidae</taxon>
        <taxon>Dreissena</taxon>
    </lineage>
</organism>
<accession>A0A9D4RNI2</accession>
<evidence type="ECO:0000313" key="2">
    <source>
        <dbReference type="Proteomes" id="UP000828390"/>
    </source>
</evidence>
<reference evidence="1" key="2">
    <citation type="submission" date="2020-11" db="EMBL/GenBank/DDBJ databases">
        <authorList>
            <person name="McCartney M.A."/>
            <person name="Auch B."/>
            <person name="Kono T."/>
            <person name="Mallez S."/>
            <person name="Becker A."/>
            <person name="Gohl D.M."/>
            <person name="Silverstein K.A.T."/>
            <person name="Koren S."/>
            <person name="Bechman K.B."/>
            <person name="Herman A."/>
            <person name="Abrahante J.E."/>
            <person name="Garbe J."/>
        </authorList>
    </citation>
    <scope>NUCLEOTIDE SEQUENCE</scope>
    <source>
        <strain evidence="1">Duluth1</strain>
        <tissue evidence="1">Whole animal</tissue>
    </source>
</reference>
<protein>
    <submittedName>
        <fullName evidence="1">Uncharacterized protein</fullName>
    </submittedName>
</protein>
<gene>
    <name evidence="1" type="ORF">DPMN_038283</name>
</gene>